<feature type="transmembrane region" description="Helical" evidence="5">
    <location>
        <begin position="167"/>
        <end position="186"/>
    </location>
</feature>
<dbReference type="PANTHER" id="PTHR37422:SF17">
    <property type="entry name" value="O-ANTIGEN LIGASE"/>
    <property type="match status" value="1"/>
</dbReference>
<feature type="transmembrane region" description="Helical" evidence="5">
    <location>
        <begin position="67"/>
        <end position="84"/>
    </location>
</feature>
<feature type="transmembrane region" description="Helical" evidence="5">
    <location>
        <begin position="96"/>
        <end position="117"/>
    </location>
</feature>
<feature type="domain" description="O-antigen ligase-related" evidence="6">
    <location>
        <begin position="197"/>
        <end position="352"/>
    </location>
</feature>
<evidence type="ECO:0000256" key="2">
    <source>
        <dbReference type="ARBA" id="ARBA00022692"/>
    </source>
</evidence>
<evidence type="ECO:0000259" key="6">
    <source>
        <dbReference type="Pfam" id="PF04932"/>
    </source>
</evidence>
<gene>
    <name evidence="7" type="ORF">RQP59_01785</name>
</gene>
<name>A0AA96RU81_9ENTR</name>
<feature type="transmembrane region" description="Helical" evidence="5">
    <location>
        <begin position="214"/>
        <end position="230"/>
    </location>
</feature>
<keyword evidence="3 5" id="KW-1133">Transmembrane helix</keyword>
<feature type="transmembrane region" description="Helical" evidence="5">
    <location>
        <begin position="12"/>
        <end position="32"/>
    </location>
</feature>
<evidence type="ECO:0000256" key="4">
    <source>
        <dbReference type="ARBA" id="ARBA00023136"/>
    </source>
</evidence>
<evidence type="ECO:0000313" key="7">
    <source>
        <dbReference type="EMBL" id="WNS38332.1"/>
    </source>
</evidence>
<accession>A0AA96RU81</accession>
<feature type="transmembrane region" description="Helical" evidence="5">
    <location>
        <begin position="336"/>
        <end position="360"/>
    </location>
</feature>
<feature type="transmembrane region" description="Helical" evidence="5">
    <location>
        <begin position="191"/>
        <end position="208"/>
    </location>
</feature>
<organism evidence="7">
    <name type="scientific">Enterobacter chuandaensis</name>
    <dbReference type="NCBI Taxonomy" id="2497875"/>
    <lineage>
        <taxon>Bacteria</taxon>
        <taxon>Pseudomonadati</taxon>
        <taxon>Pseudomonadota</taxon>
        <taxon>Gammaproteobacteria</taxon>
        <taxon>Enterobacterales</taxon>
        <taxon>Enterobacteriaceae</taxon>
        <taxon>Enterobacter</taxon>
        <taxon>Enterobacter cloacae complex</taxon>
    </lineage>
</organism>
<keyword evidence="2 5" id="KW-0812">Transmembrane</keyword>
<dbReference type="GO" id="GO:0016020">
    <property type="term" value="C:membrane"/>
    <property type="evidence" value="ECO:0007669"/>
    <property type="project" value="UniProtKB-SubCell"/>
</dbReference>
<feature type="transmembrane region" description="Helical" evidence="5">
    <location>
        <begin position="129"/>
        <end position="147"/>
    </location>
</feature>
<dbReference type="GeneID" id="93243779"/>
<comment type="subcellular location">
    <subcellularLocation>
        <location evidence="1">Membrane</location>
        <topology evidence="1">Multi-pass membrane protein</topology>
    </subcellularLocation>
</comment>
<protein>
    <submittedName>
        <fullName evidence="7">O-antigen ligase family protein</fullName>
    </submittedName>
</protein>
<feature type="transmembrane region" description="Helical" evidence="5">
    <location>
        <begin position="237"/>
        <end position="258"/>
    </location>
</feature>
<feature type="transmembrane region" description="Helical" evidence="5">
    <location>
        <begin position="38"/>
        <end position="55"/>
    </location>
</feature>
<dbReference type="RefSeq" id="WP_322921381.1">
    <property type="nucleotide sequence ID" value="NZ_CP097173.1"/>
</dbReference>
<feature type="transmembrane region" description="Helical" evidence="5">
    <location>
        <begin position="367"/>
        <end position="384"/>
    </location>
</feature>
<keyword evidence="7" id="KW-0436">Ligase</keyword>
<sequence length="416" mass="47016">MISSQRLQLSNKIMYIITFTLLLLVLPTAFIHEKTSRVIFYWCGYLSTLGLLLNACTKKHSLHQKNIAIIFLSLACLFIGWSALSKYYSGEELSELLFTPGKRWVIATIISLYILNIKENTRLNINSNPILFAMSLAFIASSAFGIIQGLHSDERIFLGINRATLTAYSYSAFTLSFSALIAITILNKYKYLIQALVLIVSTYVIFLTQTRAAMFIHPILGLFLLVAWMYKDKILSLKVLIISFMALIVVMMANSNIIANRYNSTMHEINQYNRGYDNTSLGARFSMWKLGLVAFCESPFGQSESHRNNEITEYLKERKEHSAATQYLKIHLHNEFIQYASIFGIFGVIVLLSFFFALTFKISQPPIIGPVSIATISVFLYGATDVLLTSIELIVIFSTTIILSSMACHLNKKDVK</sequence>
<dbReference type="PANTHER" id="PTHR37422">
    <property type="entry name" value="TEICHURONIC ACID BIOSYNTHESIS PROTEIN TUAE"/>
    <property type="match status" value="1"/>
</dbReference>
<reference evidence="7" key="1">
    <citation type="submission" date="2023-09" db="EMBL/GenBank/DDBJ databases">
        <title>Coexistence of blaNDM-1 and blaKPC-2 in Enterobacter chuandaensis.</title>
        <authorList>
            <person name="Chen R."/>
        </authorList>
    </citation>
    <scope>NUCLEOTIDE SEQUENCE</scope>
    <source>
        <strain evidence="7">FAHZZU5885</strain>
    </source>
</reference>
<dbReference type="InterPro" id="IPR007016">
    <property type="entry name" value="O-antigen_ligase-rel_domated"/>
</dbReference>
<dbReference type="GO" id="GO:0016874">
    <property type="term" value="F:ligase activity"/>
    <property type="evidence" value="ECO:0007669"/>
    <property type="project" value="UniProtKB-KW"/>
</dbReference>
<dbReference type="InterPro" id="IPR051533">
    <property type="entry name" value="WaaL-like"/>
</dbReference>
<evidence type="ECO:0000256" key="1">
    <source>
        <dbReference type="ARBA" id="ARBA00004141"/>
    </source>
</evidence>
<dbReference type="AlphaFoldDB" id="A0AA96RU81"/>
<feature type="transmembrane region" description="Helical" evidence="5">
    <location>
        <begin position="390"/>
        <end position="410"/>
    </location>
</feature>
<keyword evidence="4 5" id="KW-0472">Membrane</keyword>
<dbReference type="EMBL" id="CP135253">
    <property type="protein sequence ID" value="WNS38332.1"/>
    <property type="molecule type" value="Genomic_DNA"/>
</dbReference>
<evidence type="ECO:0000256" key="3">
    <source>
        <dbReference type="ARBA" id="ARBA00022989"/>
    </source>
</evidence>
<proteinExistence type="predicted"/>
<evidence type="ECO:0000256" key="5">
    <source>
        <dbReference type="SAM" id="Phobius"/>
    </source>
</evidence>
<dbReference type="Pfam" id="PF04932">
    <property type="entry name" value="Wzy_C"/>
    <property type="match status" value="1"/>
</dbReference>
<dbReference type="KEGG" id="echu:RQP59_01785"/>